<dbReference type="InterPro" id="IPR018035">
    <property type="entry name" value="Flagellar_FliH/T3SS_HrpE"/>
</dbReference>
<evidence type="ECO:0000256" key="2">
    <source>
        <dbReference type="ARBA" id="ARBA00006602"/>
    </source>
</evidence>
<dbReference type="GO" id="GO:0005829">
    <property type="term" value="C:cytosol"/>
    <property type="evidence" value="ECO:0007669"/>
    <property type="project" value="TreeGrafter"/>
</dbReference>
<keyword evidence="8" id="KW-0969">Cilium</keyword>
<evidence type="ECO:0000256" key="5">
    <source>
        <dbReference type="ARBA" id="ARBA00022927"/>
    </source>
</evidence>
<evidence type="ECO:0000256" key="4">
    <source>
        <dbReference type="ARBA" id="ARBA00022795"/>
    </source>
</evidence>
<dbReference type="Proteomes" id="UP000223071">
    <property type="component" value="Unassembled WGS sequence"/>
</dbReference>
<protein>
    <submittedName>
        <fullName evidence="8">Flagellar assembly protein FliH/type III secretion protein L</fullName>
    </submittedName>
</protein>
<dbReference type="InterPro" id="IPR051472">
    <property type="entry name" value="T3SS_Stator/FliH"/>
</dbReference>
<sequence>MSWSARPPRVIRSSRARAENEVFVVGASSPAVPVEAPVATAAEIIAAAEARAAEIIAAAEAEAARIRGAAAEQVAAAAREAAERARAEGLASAEAEARGLLELIRAAAREGVAIRDQVAASAGELLASAVILAVRRIVGHAYAAEPALTAAACDDAVRAAAGQEIVSIRVNPGVEAAVTAALGDLGAYVRPDGAVEVGGCIIDLRNGTIDATLDARLSLAELAIRRAAGAEQ</sequence>
<evidence type="ECO:0000313" key="8">
    <source>
        <dbReference type="EMBL" id="PFG75396.1"/>
    </source>
</evidence>
<organism evidence="8 9">
    <name type="scientific">Tepidiforma thermophila (strain KCTC 52669 / CGMCC 1.13589 / G233)</name>
    <dbReference type="NCBI Taxonomy" id="2761530"/>
    <lineage>
        <taxon>Bacteria</taxon>
        <taxon>Bacillati</taxon>
        <taxon>Chloroflexota</taxon>
        <taxon>Tepidiformia</taxon>
        <taxon>Tepidiformales</taxon>
        <taxon>Tepidiformaceae</taxon>
        <taxon>Tepidiforma</taxon>
    </lineage>
</organism>
<dbReference type="GO" id="GO:0044781">
    <property type="term" value="P:bacterial-type flagellum organization"/>
    <property type="evidence" value="ECO:0007669"/>
    <property type="project" value="UniProtKB-KW"/>
</dbReference>
<evidence type="ECO:0000256" key="1">
    <source>
        <dbReference type="ARBA" id="ARBA00003041"/>
    </source>
</evidence>
<evidence type="ECO:0000256" key="3">
    <source>
        <dbReference type="ARBA" id="ARBA00022448"/>
    </source>
</evidence>
<keyword evidence="5" id="KW-0653">Protein transport</keyword>
<comment type="similarity">
    <text evidence="2">Belongs to the FliH family.</text>
</comment>
<dbReference type="RefSeq" id="WP_098504716.1">
    <property type="nucleotide sequence ID" value="NZ_PDJQ01000001.1"/>
</dbReference>
<feature type="domain" description="Flagellar assembly protein FliH/Type III secretion system HrpE" evidence="7">
    <location>
        <begin position="124"/>
        <end position="217"/>
    </location>
</feature>
<gene>
    <name evidence="8" type="ORF">A9A59_2665</name>
</gene>
<dbReference type="PANTHER" id="PTHR34982:SF1">
    <property type="entry name" value="FLAGELLAR ASSEMBLY PROTEIN FLIH"/>
    <property type="match status" value="1"/>
</dbReference>
<evidence type="ECO:0000256" key="6">
    <source>
        <dbReference type="ARBA" id="ARBA00023225"/>
    </source>
</evidence>
<keyword evidence="3" id="KW-0813">Transport</keyword>
<name>A0A2A9HK83_TEPT2</name>
<keyword evidence="4" id="KW-1005">Bacterial flagellum biogenesis</keyword>
<evidence type="ECO:0000259" key="7">
    <source>
        <dbReference type="Pfam" id="PF02108"/>
    </source>
</evidence>
<keyword evidence="9" id="KW-1185">Reference proteome</keyword>
<dbReference type="Pfam" id="PF02108">
    <property type="entry name" value="FliH"/>
    <property type="match status" value="1"/>
</dbReference>
<proteinExistence type="inferred from homology"/>
<comment type="function">
    <text evidence="1">Needed for flagellar regrowth and assembly.</text>
</comment>
<comment type="caution">
    <text evidence="8">The sequence shown here is derived from an EMBL/GenBank/DDBJ whole genome shotgun (WGS) entry which is preliminary data.</text>
</comment>
<keyword evidence="8" id="KW-0966">Cell projection</keyword>
<evidence type="ECO:0000313" key="9">
    <source>
        <dbReference type="Proteomes" id="UP000223071"/>
    </source>
</evidence>
<dbReference type="EMBL" id="PDJQ01000001">
    <property type="protein sequence ID" value="PFG75396.1"/>
    <property type="molecule type" value="Genomic_DNA"/>
</dbReference>
<keyword evidence="8" id="KW-0282">Flagellum</keyword>
<dbReference type="PANTHER" id="PTHR34982">
    <property type="entry name" value="YOP PROTEINS TRANSLOCATION PROTEIN L"/>
    <property type="match status" value="1"/>
</dbReference>
<keyword evidence="6" id="KW-1006">Bacterial flagellum protein export</keyword>
<dbReference type="GO" id="GO:0015031">
    <property type="term" value="P:protein transport"/>
    <property type="evidence" value="ECO:0007669"/>
    <property type="project" value="UniProtKB-KW"/>
</dbReference>
<dbReference type="AlphaFoldDB" id="A0A2A9HK83"/>
<accession>A0A2A9HK83</accession>
<reference evidence="8 9" key="1">
    <citation type="submission" date="2017-09" db="EMBL/GenBank/DDBJ databases">
        <title>Sequencing the genomes of two abundant thermophiles in Great Basin hot springs: Thermocrinis jamiesonii and novel Chloroflexi Thermoflexus hugenholtzii.</title>
        <authorList>
            <person name="Hedlund B."/>
        </authorList>
    </citation>
    <scope>NUCLEOTIDE SEQUENCE [LARGE SCALE GENOMIC DNA]</scope>
    <source>
        <strain evidence="8 9">G233</strain>
    </source>
</reference>